<organism evidence="2 3">
    <name type="scientific">Heligmosomoides polygyrus</name>
    <name type="common">Parasitic roundworm</name>
    <dbReference type="NCBI Taxonomy" id="6339"/>
    <lineage>
        <taxon>Eukaryota</taxon>
        <taxon>Metazoa</taxon>
        <taxon>Ecdysozoa</taxon>
        <taxon>Nematoda</taxon>
        <taxon>Chromadorea</taxon>
        <taxon>Rhabditida</taxon>
        <taxon>Rhabditina</taxon>
        <taxon>Rhabditomorpha</taxon>
        <taxon>Strongyloidea</taxon>
        <taxon>Heligmosomidae</taxon>
        <taxon>Heligmosomoides</taxon>
    </lineage>
</organism>
<evidence type="ECO:0000313" key="1">
    <source>
        <dbReference type="EMBL" id="VDO64652.1"/>
    </source>
</evidence>
<dbReference type="EMBL" id="UZAH01025475">
    <property type="protein sequence ID" value="VDO64652.1"/>
    <property type="molecule type" value="Genomic_DNA"/>
</dbReference>
<protein>
    <submittedName>
        <fullName evidence="3">BON domain-containing protein</fullName>
    </submittedName>
</protein>
<sequence>MKAVGGKKFTPCRAPLHGASPPHLCPLLFASFALTLIGDVHLKDPNQAANDLLANYSAMNGDASLIDRPVPVDQWLTVTGRVSQLPPGACDMSRCSEIEEHLATRRVEASEVGEMSPC</sequence>
<accession>A0A3P8AYF4</accession>
<dbReference type="AlphaFoldDB" id="A0A183FFW2"/>
<keyword evidence="2" id="KW-1185">Reference proteome</keyword>
<gene>
    <name evidence="1" type="ORF">HPBE_LOCUS5464</name>
</gene>
<reference evidence="3" key="2">
    <citation type="submission" date="2019-09" db="UniProtKB">
        <authorList>
            <consortium name="WormBaseParasite"/>
        </authorList>
    </citation>
    <scope>IDENTIFICATION</scope>
</reference>
<dbReference type="WBParaSite" id="HPBE_0000546301-mRNA-1">
    <property type="protein sequence ID" value="HPBE_0000546301-mRNA-1"/>
    <property type="gene ID" value="HPBE_0000546301"/>
</dbReference>
<evidence type="ECO:0000313" key="3">
    <source>
        <dbReference type="WBParaSite" id="HPBE_0000546301-mRNA-1"/>
    </source>
</evidence>
<dbReference type="Proteomes" id="UP000050761">
    <property type="component" value="Unassembled WGS sequence"/>
</dbReference>
<proteinExistence type="predicted"/>
<accession>A0A183FFW2</accession>
<name>A0A183FFW2_HELPZ</name>
<reference evidence="1 2" key="1">
    <citation type="submission" date="2018-11" db="EMBL/GenBank/DDBJ databases">
        <authorList>
            <consortium name="Pathogen Informatics"/>
        </authorList>
    </citation>
    <scope>NUCLEOTIDE SEQUENCE [LARGE SCALE GENOMIC DNA]</scope>
</reference>
<evidence type="ECO:0000313" key="2">
    <source>
        <dbReference type="Proteomes" id="UP000050761"/>
    </source>
</evidence>